<keyword evidence="3" id="KW-1185">Reference proteome</keyword>
<evidence type="ECO:0000256" key="1">
    <source>
        <dbReference type="SAM" id="MobiDB-lite"/>
    </source>
</evidence>
<proteinExistence type="predicted"/>
<gene>
    <name evidence="2" type="ORF">GCM10012284_60090</name>
</gene>
<sequence length="229" mass="23788">MKRGVPAAVLALAQRADRFPGQPQPPAQRADRPGVDAPAGGQRGGGDRTIPAPAQRPAAEQHRAEVAGGIHRLQERAGPRHPGRLGDLVAQRRDNGGQQHRLRPGGPRGGGDAVAQPVDQRPGDAQQPGQRAGSGARAAAVLTAGLREDRAQVAGQGGEGQPGPGELAGEGRVRGHRDLVARVAQAHAETRVRRHVAHRAGGHDQHPHAGIMTWDSVATDAVRDAGRAE</sequence>
<comment type="caution">
    <text evidence="2">The sequence shown here is derived from an EMBL/GenBank/DDBJ whole genome shotgun (WGS) entry which is preliminary data.</text>
</comment>
<organism evidence="2 3">
    <name type="scientific">Mangrovihabitans endophyticus</name>
    <dbReference type="NCBI Taxonomy" id="1751298"/>
    <lineage>
        <taxon>Bacteria</taxon>
        <taxon>Bacillati</taxon>
        <taxon>Actinomycetota</taxon>
        <taxon>Actinomycetes</taxon>
        <taxon>Micromonosporales</taxon>
        <taxon>Micromonosporaceae</taxon>
        <taxon>Mangrovihabitans</taxon>
    </lineage>
</organism>
<reference evidence="2" key="1">
    <citation type="journal article" date="2014" name="Int. J. Syst. Evol. Microbiol.">
        <title>Complete genome sequence of Corynebacterium casei LMG S-19264T (=DSM 44701T), isolated from a smear-ripened cheese.</title>
        <authorList>
            <consortium name="US DOE Joint Genome Institute (JGI-PGF)"/>
            <person name="Walter F."/>
            <person name="Albersmeier A."/>
            <person name="Kalinowski J."/>
            <person name="Ruckert C."/>
        </authorList>
    </citation>
    <scope>NUCLEOTIDE SEQUENCE</scope>
    <source>
        <strain evidence="2">CGMCC 4.7299</strain>
    </source>
</reference>
<evidence type="ECO:0000313" key="3">
    <source>
        <dbReference type="Proteomes" id="UP000656042"/>
    </source>
</evidence>
<dbReference type="EMBL" id="BMMX01000056">
    <property type="protein sequence ID" value="GGL17523.1"/>
    <property type="molecule type" value="Genomic_DNA"/>
</dbReference>
<feature type="compositionally biased region" description="Low complexity" evidence="1">
    <location>
        <begin position="125"/>
        <end position="140"/>
    </location>
</feature>
<protein>
    <submittedName>
        <fullName evidence="2">Uncharacterized protein</fullName>
    </submittedName>
</protein>
<accession>A0A8J3FRN0</accession>
<name>A0A8J3FRN0_9ACTN</name>
<evidence type="ECO:0000313" key="2">
    <source>
        <dbReference type="EMBL" id="GGL17523.1"/>
    </source>
</evidence>
<reference evidence="2" key="2">
    <citation type="submission" date="2020-09" db="EMBL/GenBank/DDBJ databases">
        <authorList>
            <person name="Sun Q."/>
            <person name="Zhou Y."/>
        </authorList>
    </citation>
    <scope>NUCLEOTIDE SEQUENCE</scope>
    <source>
        <strain evidence="2">CGMCC 4.7299</strain>
    </source>
</reference>
<feature type="region of interest" description="Disordered" evidence="1">
    <location>
        <begin position="1"/>
        <end position="171"/>
    </location>
</feature>
<dbReference type="AlphaFoldDB" id="A0A8J3FRN0"/>
<feature type="compositionally biased region" description="Gly residues" evidence="1">
    <location>
        <begin position="155"/>
        <end position="168"/>
    </location>
</feature>
<dbReference type="Proteomes" id="UP000656042">
    <property type="component" value="Unassembled WGS sequence"/>
</dbReference>
<feature type="region of interest" description="Disordered" evidence="1">
    <location>
        <begin position="188"/>
        <end position="212"/>
    </location>
</feature>